<accession>A0A1G7YVT0</accession>
<name>A0A1G7YVT0_9HYPH</name>
<protein>
    <submittedName>
        <fullName evidence="2">Uncharacterized protein</fullName>
    </submittedName>
</protein>
<keyword evidence="3" id="KW-1185">Reference proteome</keyword>
<keyword evidence="1" id="KW-0472">Membrane</keyword>
<dbReference type="Proteomes" id="UP000199495">
    <property type="component" value="Unassembled WGS sequence"/>
</dbReference>
<evidence type="ECO:0000256" key="1">
    <source>
        <dbReference type="SAM" id="Phobius"/>
    </source>
</evidence>
<dbReference type="AlphaFoldDB" id="A0A1G7YVT0"/>
<gene>
    <name evidence="2" type="ORF">SAMN04487974_11615</name>
</gene>
<dbReference type="OrthoDB" id="7778592at2"/>
<feature type="transmembrane region" description="Helical" evidence="1">
    <location>
        <begin position="107"/>
        <end position="128"/>
    </location>
</feature>
<organism evidence="2 3">
    <name type="scientific">Pelagibacterium luteolum</name>
    <dbReference type="NCBI Taxonomy" id="440168"/>
    <lineage>
        <taxon>Bacteria</taxon>
        <taxon>Pseudomonadati</taxon>
        <taxon>Pseudomonadota</taxon>
        <taxon>Alphaproteobacteria</taxon>
        <taxon>Hyphomicrobiales</taxon>
        <taxon>Devosiaceae</taxon>
        <taxon>Pelagibacterium</taxon>
    </lineage>
</organism>
<keyword evidence="1" id="KW-0812">Transmembrane</keyword>
<dbReference type="EMBL" id="FNCS01000016">
    <property type="protein sequence ID" value="SDH00623.1"/>
    <property type="molecule type" value="Genomic_DNA"/>
</dbReference>
<dbReference type="STRING" id="440168.SAMN04487974_11615"/>
<proteinExistence type="predicted"/>
<dbReference type="RefSeq" id="WP_090598229.1">
    <property type="nucleotide sequence ID" value="NZ_FNCS01000016.1"/>
</dbReference>
<reference evidence="2 3" key="1">
    <citation type="submission" date="2016-10" db="EMBL/GenBank/DDBJ databases">
        <authorList>
            <person name="de Groot N.N."/>
        </authorList>
    </citation>
    <scope>NUCLEOTIDE SEQUENCE [LARGE SCALE GENOMIC DNA]</scope>
    <source>
        <strain evidence="2 3">CGMCC 1.10267</strain>
    </source>
</reference>
<feature type="transmembrane region" description="Helical" evidence="1">
    <location>
        <begin position="74"/>
        <end position="95"/>
    </location>
</feature>
<evidence type="ECO:0000313" key="3">
    <source>
        <dbReference type="Proteomes" id="UP000199495"/>
    </source>
</evidence>
<evidence type="ECO:0000313" key="2">
    <source>
        <dbReference type="EMBL" id="SDH00623.1"/>
    </source>
</evidence>
<sequence length="138" mass="13946">MTLVLLAISGTIVLCVLAWNFAIYALPFMVGLTAFQWAYGTEAGVLLSGLAALAGALLLIGAVIAVLGFARNPFLRLTALGVFAVPAAIAGYALVFGVTKNLVDSTLLLNTLGAVGGLVVGIAAMVNLNAIGEAALSR</sequence>
<keyword evidence="1" id="KW-1133">Transmembrane helix</keyword>
<feature type="transmembrane region" description="Helical" evidence="1">
    <location>
        <begin position="45"/>
        <end position="67"/>
    </location>
</feature>